<evidence type="ECO:0000313" key="1">
    <source>
        <dbReference type="EMBL" id="KAG7728145.1"/>
    </source>
</evidence>
<dbReference type="InterPro" id="IPR009737">
    <property type="entry name" value="Aim32/Apd1-like"/>
</dbReference>
<dbReference type="Gene3D" id="3.40.30.10">
    <property type="entry name" value="Glutaredoxin"/>
    <property type="match status" value="1"/>
</dbReference>
<evidence type="ECO:0000313" key="2">
    <source>
        <dbReference type="Proteomes" id="UP000738402"/>
    </source>
</evidence>
<dbReference type="Proteomes" id="UP000738402">
    <property type="component" value="Unassembled WGS sequence"/>
</dbReference>
<protein>
    <recommendedName>
        <fullName evidence="3">Actin patches distal protein 1</fullName>
    </recommendedName>
</protein>
<dbReference type="CDD" id="cd03062">
    <property type="entry name" value="TRX_Fd_Sucrase"/>
    <property type="match status" value="1"/>
</dbReference>
<dbReference type="Pfam" id="PF06999">
    <property type="entry name" value="Suc_Fer-like"/>
    <property type="match status" value="1"/>
</dbReference>
<proteinExistence type="predicted"/>
<organism evidence="1 2">
    <name type="scientific">Ogataea haglerorum</name>
    <dbReference type="NCBI Taxonomy" id="1937702"/>
    <lineage>
        <taxon>Eukaryota</taxon>
        <taxon>Fungi</taxon>
        <taxon>Dikarya</taxon>
        <taxon>Ascomycota</taxon>
        <taxon>Saccharomycotina</taxon>
        <taxon>Pichiomycetes</taxon>
        <taxon>Pichiales</taxon>
        <taxon>Pichiaceae</taxon>
        <taxon>Ogataea</taxon>
    </lineage>
</organism>
<dbReference type="AlphaFoldDB" id="A0AAN6D7A4"/>
<gene>
    <name evidence="1" type="ORF">KL933_002271</name>
</gene>
<accession>A0AAN6D7A4</accession>
<reference evidence="1" key="1">
    <citation type="journal article" date="2021" name="G3 (Bethesda)">
        <title>Genomic diversity, chromosomal rearrangements, and interspecies hybridization in the ogataea polymorpha species complex.</title>
        <authorList>
            <person name="Hanson S.J."/>
            <person name="Cinneide E.O."/>
            <person name="Salzberg L.I."/>
            <person name="Wolfe K.H."/>
            <person name="McGowan J."/>
            <person name="Fitzpatrick D.A."/>
            <person name="Matlin K."/>
        </authorList>
    </citation>
    <scope>NUCLEOTIDE SEQUENCE</scope>
    <source>
        <strain evidence="1">83-405-1</strain>
    </source>
</reference>
<sequence>MFVLKKFLNSSDATVDAVSKIVPVSNEPATCDASECHTHYSASCFKLSPAAVSTPLWESAKAPELHVLVSTGKTDWSHDPFDAPNTVLAKISHTVNGIISKNFNLSTKINTTSLALNTHEFEAYSKQEKCDVLLMPYFVWCKGITIDNCEAVLKELIGTFVNQQPLPELVHDCIIERDQSKSYILLCSHRTRDKKCGITAPIMKKEFDSQLRELELYRDPGDDRPGGVPVIFVNHVGGHKFAANVLIYNREGEFVWFARCTPLNVKPILQETIGKGKVFPELVRNARQYAVTW</sequence>
<dbReference type="PANTHER" id="PTHR31902">
    <property type="entry name" value="ACTIN PATCHES DISTAL PROTEIN 1"/>
    <property type="match status" value="1"/>
</dbReference>
<evidence type="ECO:0008006" key="3">
    <source>
        <dbReference type="Google" id="ProtNLM"/>
    </source>
</evidence>
<dbReference type="InterPro" id="IPR036249">
    <property type="entry name" value="Thioredoxin-like_sf"/>
</dbReference>
<comment type="caution">
    <text evidence="1">The sequence shown here is derived from an EMBL/GenBank/DDBJ whole genome shotgun (WGS) entry which is preliminary data.</text>
</comment>
<dbReference type="PANTHER" id="PTHR31902:SF14">
    <property type="entry name" value="ACTIN PATCHES DISTAL PROTEIN 1"/>
    <property type="match status" value="1"/>
</dbReference>
<dbReference type="SUPFAM" id="SSF52833">
    <property type="entry name" value="Thioredoxin-like"/>
    <property type="match status" value="1"/>
</dbReference>
<name>A0AAN6D7A4_9ASCO</name>
<dbReference type="EMBL" id="JAHLUH010000005">
    <property type="protein sequence ID" value="KAG7728145.1"/>
    <property type="molecule type" value="Genomic_DNA"/>
</dbReference>